<proteinExistence type="predicted"/>
<comment type="caution">
    <text evidence="2">The sequence shown here is derived from an EMBL/GenBank/DDBJ whole genome shotgun (WGS) entry which is preliminary data.</text>
</comment>
<dbReference type="EMBL" id="VSSQ01001771">
    <property type="protein sequence ID" value="MPM11006.1"/>
    <property type="molecule type" value="Genomic_DNA"/>
</dbReference>
<feature type="transmembrane region" description="Helical" evidence="1">
    <location>
        <begin position="109"/>
        <end position="129"/>
    </location>
</feature>
<dbReference type="AlphaFoldDB" id="A0A644X4C7"/>
<sequence>METLGAILSHAAAGWLDALALRLDVAQASGGLIGHTAAILVAVSACVSILVGRSVVLAVNRMRRGGMVFVMVLNFVTLVLTYALLGLLVWVAGTLVIGVRVPTEEVVWAVLWACSPLVLGFAIAIPVLGTAIDRALSLWSLLILWSIIGDLYATSLLVSGAIALATFLAVWLLSAVYTPLLARARDLLWRRATGRPLYDSARYLLEQAGIEGSEADLDGAAWLVEPDRSRRGRHR</sequence>
<protein>
    <submittedName>
        <fullName evidence="2">Uncharacterized protein</fullName>
    </submittedName>
</protein>
<reference evidence="2" key="1">
    <citation type="submission" date="2019-08" db="EMBL/GenBank/DDBJ databases">
        <authorList>
            <person name="Kucharzyk K."/>
            <person name="Murdoch R.W."/>
            <person name="Higgins S."/>
            <person name="Loffler F."/>
        </authorList>
    </citation>
    <scope>NUCLEOTIDE SEQUENCE</scope>
</reference>
<gene>
    <name evidence="2" type="ORF">SDC9_57344</name>
</gene>
<keyword evidence="1" id="KW-1133">Transmembrane helix</keyword>
<organism evidence="2">
    <name type="scientific">bioreactor metagenome</name>
    <dbReference type="NCBI Taxonomy" id="1076179"/>
    <lineage>
        <taxon>unclassified sequences</taxon>
        <taxon>metagenomes</taxon>
        <taxon>ecological metagenomes</taxon>
    </lineage>
</organism>
<name>A0A644X4C7_9ZZZZ</name>
<keyword evidence="1" id="KW-0472">Membrane</keyword>
<feature type="transmembrane region" description="Helical" evidence="1">
    <location>
        <begin position="161"/>
        <end position="182"/>
    </location>
</feature>
<evidence type="ECO:0000256" key="1">
    <source>
        <dbReference type="SAM" id="Phobius"/>
    </source>
</evidence>
<evidence type="ECO:0000313" key="2">
    <source>
        <dbReference type="EMBL" id="MPM11006.1"/>
    </source>
</evidence>
<accession>A0A644X4C7</accession>
<keyword evidence="1" id="KW-0812">Transmembrane</keyword>
<feature type="transmembrane region" description="Helical" evidence="1">
    <location>
        <begin position="32"/>
        <end position="56"/>
    </location>
</feature>
<feature type="transmembrane region" description="Helical" evidence="1">
    <location>
        <begin position="68"/>
        <end position="97"/>
    </location>
</feature>
<feature type="transmembrane region" description="Helical" evidence="1">
    <location>
        <begin position="136"/>
        <end position="155"/>
    </location>
</feature>